<proteinExistence type="inferred from homology"/>
<dbReference type="PROSITE" id="PS50102">
    <property type="entry name" value="RRM"/>
    <property type="match status" value="1"/>
</dbReference>
<feature type="compositionally biased region" description="Basic residues" evidence="6">
    <location>
        <begin position="518"/>
        <end position="529"/>
    </location>
</feature>
<dbReference type="InterPro" id="IPR035979">
    <property type="entry name" value="RBD_domain_sf"/>
</dbReference>
<feature type="region of interest" description="Disordered" evidence="6">
    <location>
        <begin position="491"/>
        <end position="529"/>
    </location>
</feature>
<organism evidence="8">
    <name type="scientific">Pelagomonas calceolata</name>
    <dbReference type="NCBI Taxonomy" id="35677"/>
    <lineage>
        <taxon>Eukaryota</taxon>
        <taxon>Sar</taxon>
        <taxon>Stramenopiles</taxon>
        <taxon>Ochrophyta</taxon>
        <taxon>Pelagophyceae</taxon>
        <taxon>Pelagomonadales</taxon>
        <taxon>Pelagomonadaceae</taxon>
        <taxon>Pelagomonas</taxon>
    </lineage>
</organism>
<feature type="compositionally biased region" description="Basic and acidic residues" evidence="6">
    <location>
        <begin position="8"/>
        <end position="26"/>
    </location>
</feature>
<feature type="region of interest" description="Disordered" evidence="6">
    <location>
        <begin position="1"/>
        <end position="53"/>
    </location>
</feature>
<evidence type="ECO:0000313" key="10">
    <source>
        <dbReference type="Proteomes" id="UP000789595"/>
    </source>
</evidence>
<dbReference type="GO" id="GO:0005737">
    <property type="term" value="C:cytoplasm"/>
    <property type="evidence" value="ECO:0007669"/>
    <property type="project" value="TreeGrafter"/>
</dbReference>
<dbReference type="OrthoDB" id="439808at2759"/>
<feature type="domain" description="RRM" evidence="7">
    <location>
        <begin position="70"/>
        <end position="147"/>
    </location>
</feature>
<dbReference type="Proteomes" id="UP000789595">
    <property type="component" value="Unassembled WGS sequence"/>
</dbReference>
<evidence type="ECO:0000313" key="8">
    <source>
        <dbReference type="EMBL" id="CAE0690595.1"/>
    </source>
</evidence>
<dbReference type="Pfam" id="PF01795">
    <property type="entry name" value="Methyltransf_5"/>
    <property type="match status" value="1"/>
</dbReference>
<dbReference type="NCBIfam" id="TIGR00006">
    <property type="entry name" value="16S rRNA (cytosine(1402)-N(4))-methyltransferase RsmH"/>
    <property type="match status" value="1"/>
</dbReference>
<dbReference type="Pfam" id="PF00076">
    <property type="entry name" value="RRM_1"/>
    <property type="match status" value="1"/>
</dbReference>
<keyword evidence="5" id="KW-0694">RNA-binding</keyword>
<keyword evidence="10" id="KW-1185">Reference proteome</keyword>
<dbReference type="SUPFAM" id="SSF54928">
    <property type="entry name" value="RNA-binding domain, RBD"/>
    <property type="match status" value="1"/>
</dbReference>
<protein>
    <recommendedName>
        <fullName evidence="7">RRM domain-containing protein</fullName>
    </recommendedName>
</protein>
<dbReference type="SMART" id="SM00360">
    <property type="entry name" value="RRM"/>
    <property type="match status" value="1"/>
</dbReference>
<dbReference type="Gene3D" id="3.40.50.150">
    <property type="entry name" value="Vaccinia Virus protein VP39"/>
    <property type="match status" value="1"/>
</dbReference>
<dbReference type="HAMAP" id="MF_01007">
    <property type="entry name" value="16SrRNA_methyltr_H"/>
    <property type="match status" value="1"/>
</dbReference>
<keyword evidence="2" id="KW-0489">Methyltransferase</keyword>
<dbReference type="EMBL" id="CAKKNE010000006">
    <property type="protein sequence ID" value="CAH0379558.1"/>
    <property type="molecule type" value="Genomic_DNA"/>
</dbReference>
<keyword evidence="4" id="KW-0949">S-adenosyl-L-methionine</keyword>
<dbReference type="EMBL" id="HBIW01007180">
    <property type="protein sequence ID" value="CAE0690595.1"/>
    <property type="molecule type" value="Transcribed_RNA"/>
</dbReference>
<name>A0A7S4E5K6_9STRA</name>
<dbReference type="GO" id="GO:0070475">
    <property type="term" value="P:rRNA base methylation"/>
    <property type="evidence" value="ECO:0007669"/>
    <property type="project" value="TreeGrafter"/>
</dbReference>
<keyword evidence="3" id="KW-0808">Transferase</keyword>
<reference evidence="8" key="1">
    <citation type="submission" date="2021-01" db="EMBL/GenBank/DDBJ databases">
        <authorList>
            <person name="Corre E."/>
            <person name="Pelletier E."/>
            <person name="Niang G."/>
            <person name="Scheremetjew M."/>
            <person name="Finn R."/>
            <person name="Kale V."/>
            <person name="Holt S."/>
            <person name="Cochrane G."/>
            <person name="Meng A."/>
            <person name="Brown T."/>
            <person name="Cohen L."/>
        </authorList>
    </citation>
    <scope>NUCLEOTIDE SEQUENCE</scope>
    <source>
        <strain evidence="8">CCMP1756</strain>
    </source>
</reference>
<comment type="similarity">
    <text evidence="1">Belongs to the methyltransferase superfamily. RsmH family.</text>
</comment>
<feature type="compositionally biased region" description="Polar residues" evidence="6">
    <location>
        <begin position="38"/>
        <end position="50"/>
    </location>
</feature>
<evidence type="ECO:0000256" key="4">
    <source>
        <dbReference type="ARBA" id="ARBA00022691"/>
    </source>
</evidence>
<dbReference type="InterPro" id="IPR029063">
    <property type="entry name" value="SAM-dependent_MTases_sf"/>
</dbReference>
<dbReference type="Gene3D" id="1.10.150.170">
    <property type="entry name" value="Putative methyltransferase TM0872, insert domain"/>
    <property type="match status" value="1"/>
</dbReference>
<dbReference type="GO" id="GO:0003723">
    <property type="term" value="F:RNA binding"/>
    <property type="evidence" value="ECO:0007669"/>
    <property type="project" value="UniProtKB-UniRule"/>
</dbReference>
<dbReference type="AlphaFoldDB" id="A0A7S4E5K6"/>
<dbReference type="SUPFAM" id="SSF53335">
    <property type="entry name" value="S-adenosyl-L-methionine-dependent methyltransferases"/>
    <property type="match status" value="1"/>
</dbReference>
<evidence type="ECO:0000256" key="3">
    <source>
        <dbReference type="ARBA" id="ARBA00022679"/>
    </source>
</evidence>
<evidence type="ECO:0000313" key="9">
    <source>
        <dbReference type="EMBL" id="CAH0379558.1"/>
    </source>
</evidence>
<feature type="compositionally biased region" description="Basic residues" evidence="6">
    <location>
        <begin position="27"/>
        <end position="36"/>
    </location>
</feature>
<dbReference type="PANTHER" id="PTHR11265:SF0">
    <property type="entry name" value="12S RRNA N4-METHYLCYTIDINE METHYLTRANSFERASE"/>
    <property type="match status" value="1"/>
</dbReference>
<dbReference type="GO" id="GO:0071424">
    <property type="term" value="F:rRNA (cytosine-N4-)-methyltransferase activity"/>
    <property type="evidence" value="ECO:0007669"/>
    <property type="project" value="TreeGrafter"/>
</dbReference>
<dbReference type="Gene3D" id="3.30.70.330">
    <property type="match status" value="1"/>
</dbReference>
<evidence type="ECO:0000256" key="2">
    <source>
        <dbReference type="ARBA" id="ARBA00022603"/>
    </source>
</evidence>
<dbReference type="InterPro" id="IPR000504">
    <property type="entry name" value="RRM_dom"/>
</dbReference>
<dbReference type="PANTHER" id="PTHR11265">
    <property type="entry name" value="S-ADENOSYL-METHYLTRANSFERASE MRAW"/>
    <property type="match status" value="1"/>
</dbReference>
<dbReference type="InterPro" id="IPR023397">
    <property type="entry name" value="SAM-dep_MeTrfase_MraW_recog"/>
</dbReference>
<dbReference type="SUPFAM" id="SSF81799">
    <property type="entry name" value="Putative methyltransferase TM0872, insert domain"/>
    <property type="match status" value="1"/>
</dbReference>
<dbReference type="InterPro" id="IPR002903">
    <property type="entry name" value="RsmH"/>
</dbReference>
<evidence type="ECO:0000256" key="5">
    <source>
        <dbReference type="PROSITE-ProRule" id="PRU00176"/>
    </source>
</evidence>
<reference evidence="9" key="2">
    <citation type="submission" date="2021-11" db="EMBL/GenBank/DDBJ databases">
        <authorList>
            <consortium name="Genoscope - CEA"/>
            <person name="William W."/>
        </authorList>
    </citation>
    <scope>NUCLEOTIDE SEQUENCE</scope>
</reference>
<dbReference type="InterPro" id="IPR012677">
    <property type="entry name" value="Nucleotide-bd_a/b_plait_sf"/>
</dbReference>
<sequence length="529" mass="57908">MADSQKYTAEEKARHAARVKEREARKKERQKQKKALTKQASIAPQATNGGHKTYDASLLKRARNVGGPPYEAFLKYLPHDCTEQQVTQFFAGCGSLEKAPRILKDRATGRVIRGFVTFAEEQGLQNALQKDGHKLGGRNISVTIATTHGTCQQEGTHTPAMASEVVDVLGARHSNGVFVDGTFGRGGHSREILKALGPSGRLHGFDVDEDAIRAGKQLEKQDSRFTIHRAPFSQMLKHLGDKVQGVLLDVGISSPQLDGGRGFRPEVEGPVDMRFDASEQSETALQYLVRVSRQELAAALEAFGGERPAHARRIADAVALAKAEDPSLSSMTTSKLAQLASAAKGHREYQQMHPAKMTFQALRVAVNREFAELRDGLEAATEACGLNGAVAVLTWKHAECAVVVDFQATHSLAEKDSMLLKYSSGVSDSWGVVVDQARRPTDAELRRNSRARSAVLHVHRKSRGTRLSDLEAKAGAVLNWAPHHIPVPAEQRAGCDRWGAGAGKKKKKRDETPEERKARKKAKKARRKE</sequence>
<accession>A0A7S4E5K6</accession>
<evidence type="ECO:0000259" key="7">
    <source>
        <dbReference type="PROSITE" id="PS50102"/>
    </source>
</evidence>
<evidence type="ECO:0000256" key="6">
    <source>
        <dbReference type="SAM" id="MobiDB-lite"/>
    </source>
</evidence>
<gene>
    <name evidence="8" type="ORF">PCAL00307_LOCUS6031</name>
    <name evidence="9" type="ORF">PECAL_6P11860</name>
</gene>
<evidence type="ECO:0000256" key="1">
    <source>
        <dbReference type="ARBA" id="ARBA00010396"/>
    </source>
</evidence>